<keyword evidence="6 17" id="KW-0004">4Fe-4S</keyword>
<evidence type="ECO:0000256" key="1">
    <source>
        <dbReference type="ARBA" id="ARBA00002268"/>
    </source>
</evidence>
<evidence type="ECO:0000256" key="14">
    <source>
        <dbReference type="ARBA" id="ARBA00023284"/>
    </source>
</evidence>
<keyword evidence="12 17" id="KW-0411">Iron-sulfur</keyword>
<evidence type="ECO:0000256" key="2">
    <source>
        <dbReference type="ARBA" id="ARBA00004691"/>
    </source>
</evidence>
<keyword evidence="9 17" id="KW-0671">Queuosine biosynthesis</keyword>
<gene>
    <name evidence="17" type="primary">queH</name>
    <name evidence="18" type="ORF">NK118_03585</name>
</gene>
<keyword evidence="11 17" id="KW-0408">Iron</keyword>
<feature type="binding site" evidence="17">
    <location>
        <position position="28"/>
    </location>
    <ligand>
        <name>[4Fe-4S] cluster</name>
        <dbReference type="ChEBI" id="CHEBI:49883"/>
    </ligand>
</feature>
<comment type="function">
    <text evidence="1 17">Catalyzes the conversion of epoxyqueuosine (oQ) to queuosine (Q), which is a hypermodified base found in the wobble positions of tRNA(Asp), tRNA(Asn), tRNA(His) and tRNA(Tyr).</text>
</comment>
<dbReference type="PANTHER" id="PTHR36701">
    <property type="entry name" value="EPOXYQUEUOSINE REDUCTASE QUEH"/>
    <property type="match status" value="1"/>
</dbReference>
<keyword evidence="19" id="KW-1185">Reference proteome</keyword>
<feature type="binding site" evidence="17">
    <location>
        <position position="29"/>
    </location>
    <ligand>
        <name>[4Fe-4S] cluster</name>
        <dbReference type="ChEBI" id="CHEBI:49883"/>
    </ligand>
</feature>
<evidence type="ECO:0000256" key="3">
    <source>
        <dbReference type="ARBA" id="ARBA00008207"/>
    </source>
</evidence>
<dbReference type="Proteomes" id="UP001523565">
    <property type="component" value="Unassembled WGS sequence"/>
</dbReference>
<feature type="binding site" evidence="17">
    <location>
        <position position="113"/>
    </location>
    <ligand>
        <name>[4Fe-4S] cluster</name>
        <dbReference type="ChEBI" id="CHEBI:49883"/>
    </ligand>
</feature>
<keyword evidence="8 17" id="KW-0479">Metal-binding</keyword>
<keyword evidence="10 17" id="KW-0560">Oxidoreductase</keyword>
<evidence type="ECO:0000313" key="19">
    <source>
        <dbReference type="Proteomes" id="UP001523565"/>
    </source>
</evidence>
<evidence type="ECO:0000256" key="6">
    <source>
        <dbReference type="ARBA" id="ARBA00022485"/>
    </source>
</evidence>
<sequence>MNYQKALDEVINQVSREGRVPSLLVHSCCAPCSSYVLEYVSQYFEVTIFYYNPNIFPESEYTKRIIEQQDLINKMKFKNPVHFVAGPYEHHKFLAIAEGLESEKEGGRRCEKCYHQRLHETAVMAKTGGYDYFTTTLTISPLKSAVKLNTIGKELGEVHEVSFLPADFKKKNGYKRSLELSKEYNLYRQDFCGCEFSRRERG</sequence>
<evidence type="ECO:0000256" key="13">
    <source>
        <dbReference type="ARBA" id="ARBA00023157"/>
    </source>
</evidence>
<evidence type="ECO:0000313" key="18">
    <source>
        <dbReference type="EMBL" id="MCP1109330.1"/>
    </source>
</evidence>
<evidence type="ECO:0000256" key="9">
    <source>
        <dbReference type="ARBA" id="ARBA00022785"/>
    </source>
</evidence>
<evidence type="ECO:0000256" key="4">
    <source>
        <dbReference type="ARBA" id="ARBA00012622"/>
    </source>
</evidence>
<evidence type="ECO:0000256" key="11">
    <source>
        <dbReference type="ARBA" id="ARBA00023004"/>
    </source>
</evidence>
<feature type="disulfide bond" description="Redox-active" evidence="17">
    <location>
        <begin position="192"/>
        <end position="194"/>
    </location>
</feature>
<comment type="pathway">
    <text evidence="2 17">tRNA modification; tRNA-queuosine biosynthesis.</text>
</comment>
<evidence type="ECO:0000256" key="16">
    <source>
        <dbReference type="ARBA" id="ARBA00047415"/>
    </source>
</evidence>
<proteinExistence type="inferred from homology"/>
<keyword evidence="7 17" id="KW-0819">tRNA processing</keyword>
<evidence type="ECO:0000256" key="17">
    <source>
        <dbReference type="HAMAP-Rule" id="MF_02089"/>
    </source>
</evidence>
<evidence type="ECO:0000256" key="5">
    <source>
        <dbReference type="ARBA" id="ARBA00016895"/>
    </source>
</evidence>
<feature type="binding site" evidence="17">
    <location>
        <position position="110"/>
    </location>
    <ligand>
        <name>[4Fe-4S] cluster</name>
        <dbReference type="ChEBI" id="CHEBI:49883"/>
    </ligand>
</feature>
<comment type="caution">
    <text evidence="18">The sequence shown here is derived from an EMBL/GenBank/DDBJ whole genome shotgun (WGS) entry which is preliminary data.</text>
</comment>
<reference evidence="18 19" key="1">
    <citation type="journal article" date="2022" name="Genome Biol. Evol.">
        <title>Host diet, physiology and behaviors set the stage for Lachnospiraceae cladogenesis.</title>
        <authorList>
            <person name="Vera-Ponce De Leon A."/>
            <person name="Schneider M."/>
            <person name="Jahnes B.C."/>
            <person name="Sadowski V."/>
            <person name="Camuy-Velez L.A."/>
            <person name="Duan J."/>
            <person name="Sabree Z.L."/>
        </authorList>
    </citation>
    <scope>NUCLEOTIDE SEQUENCE [LARGE SCALE GENOMIC DNA]</scope>
    <source>
        <strain evidence="18 19">PAL227</strain>
    </source>
</reference>
<comment type="similarity">
    <text evidence="3 17">Belongs to the QueH family.</text>
</comment>
<protein>
    <recommendedName>
        <fullName evidence="5 17">Epoxyqueuosine reductase QueH</fullName>
        <ecNumber evidence="4 17">1.17.99.6</ecNumber>
    </recommendedName>
    <alternativeName>
        <fullName evidence="15 17">Queuosine biosynthesis protein QueH</fullName>
    </alternativeName>
</protein>
<keyword evidence="13 17" id="KW-1015">Disulfide bond</keyword>
<evidence type="ECO:0000256" key="15">
    <source>
        <dbReference type="ARBA" id="ARBA00031446"/>
    </source>
</evidence>
<dbReference type="PANTHER" id="PTHR36701:SF1">
    <property type="entry name" value="EPOXYQUEUOSINE REDUCTASE QUEH"/>
    <property type="match status" value="1"/>
</dbReference>
<evidence type="ECO:0000256" key="10">
    <source>
        <dbReference type="ARBA" id="ARBA00023002"/>
    </source>
</evidence>
<accession>A0ABT1EF69</accession>
<dbReference type="Pfam" id="PF02677">
    <property type="entry name" value="QueH"/>
    <property type="match status" value="1"/>
</dbReference>
<dbReference type="RefSeq" id="WP_262068240.1">
    <property type="nucleotide sequence ID" value="NZ_JAMXOC010000003.1"/>
</dbReference>
<organism evidence="18 19">
    <name type="scientific">Ohessyouella blattaphilus</name>
    <dbReference type="NCBI Taxonomy" id="2949333"/>
    <lineage>
        <taxon>Bacteria</taxon>
        <taxon>Bacillati</taxon>
        <taxon>Bacillota</taxon>
        <taxon>Clostridia</taxon>
        <taxon>Lachnospirales</taxon>
        <taxon>Lachnospiraceae</taxon>
        <taxon>Ohessyouella</taxon>
    </lineage>
</organism>
<dbReference type="InterPro" id="IPR003828">
    <property type="entry name" value="QueH"/>
</dbReference>
<comment type="catalytic activity">
    <reaction evidence="16 17">
        <text>epoxyqueuosine(34) in tRNA + AH2 = queuosine(34) in tRNA + A + H2O</text>
        <dbReference type="Rhea" id="RHEA:32159"/>
        <dbReference type="Rhea" id="RHEA-COMP:18571"/>
        <dbReference type="Rhea" id="RHEA-COMP:18582"/>
        <dbReference type="ChEBI" id="CHEBI:13193"/>
        <dbReference type="ChEBI" id="CHEBI:15377"/>
        <dbReference type="ChEBI" id="CHEBI:17499"/>
        <dbReference type="ChEBI" id="CHEBI:194431"/>
        <dbReference type="ChEBI" id="CHEBI:194443"/>
        <dbReference type="EC" id="1.17.99.6"/>
    </reaction>
</comment>
<name>A0ABT1EF69_9FIRM</name>
<keyword evidence="14 17" id="KW-0676">Redox-active center</keyword>
<evidence type="ECO:0000256" key="8">
    <source>
        <dbReference type="ARBA" id="ARBA00022723"/>
    </source>
</evidence>
<dbReference type="HAMAP" id="MF_02089">
    <property type="entry name" value="QueH"/>
    <property type="match status" value="1"/>
</dbReference>
<dbReference type="EC" id="1.17.99.6" evidence="4 17"/>
<evidence type="ECO:0000256" key="7">
    <source>
        <dbReference type="ARBA" id="ARBA00022694"/>
    </source>
</evidence>
<evidence type="ECO:0000256" key="12">
    <source>
        <dbReference type="ARBA" id="ARBA00023014"/>
    </source>
</evidence>
<dbReference type="EMBL" id="JAMZFV010000003">
    <property type="protein sequence ID" value="MCP1109330.1"/>
    <property type="molecule type" value="Genomic_DNA"/>
</dbReference>